<proteinExistence type="predicted"/>
<feature type="non-terminal residue" evidence="2">
    <location>
        <position position="1"/>
    </location>
</feature>
<protein>
    <submittedName>
        <fullName evidence="2">Uncharacterized protein</fullName>
    </submittedName>
</protein>
<evidence type="ECO:0000313" key="2">
    <source>
        <dbReference type="EMBL" id="MCD9640501.1"/>
    </source>
</evidence>
<comment type="caution">
    <text evidence="2">The sequence shown here is derived from an EMBL/GenBank/DDBJ whole genome shotgun (WGS) entry which is preliminary data.</text>
</comment>
<keyword evidence="3" id="KW-1185">Reference proteome</keyword>
<feature type="region of interest" description="Disordered" evidence="1">
    <location>
        <begin position="30"/>
        <end position="54"/>
    </location>
</feature>
<name>A0ABS8V2D9_DATST</name>
<sequence>PLDDPSQSGLIIGFSLWAVEMGDVESLPRSCMHNEAENREDSREKGEEPCRGVV</sequence>
<feature type="compositionally biased region" description="Basic and acidic residues" evidence="1">
    <location>
        <begin position="32"/>
        <end position="54"/>
    </location>
</feature>
<gene>
    <name evidence="2" type="ORF">HAX54_025854</name>
</gene>
<dbReference type="EMBL" id="JACEIK010003141">
    <property type="protein sequence ID" value="MCD9640501.1"/>
    <property type="molecule type" value="Genomic_DNA"/>
</dbReference>
<organism evidence="2 3">
    <name type="scientific">Datura stramonium</name>
    <name type="common">Jimsonweed</name>
    <name type="synonym">Common thornapple</name>
    <dbReference type="NCBI Taxonomy" id="4076"/>
    <lineage>
        <taxon>Eukaryota</taxon>
        <taxon>Viridiplantae</taxon>
        <taxon>Streptophyta</taxon>
        <taxon>Embryophyta</taxon>
        <taxon>Tracheophyta</taxon>
        <taxon>Spermatophyta</taxon>
        <taxon>Magnoliopsida</taxon>
        <taxon>eudicotyledons</taxon>
        <taxon>Gunneridae</taxon>
        <taxon>Pentapetalae</taxon>
        <taxon>asterids</taxon>
        <taxon>lamiids</taxon>
        <taxon>Solanales</taxon>
        <taxon>Solanaceae</taxon>
        <taxon>Solanoideae</taxon>
        <taxon>Datureae</taxon>
        <taxon>Datura</taxon>
    </lineage>
</organism>
<reference evidence="2 3" key="1">
    <citation type="journal article" date="2021" name="BMC Genomics">
        <title>Datura genome reveals duplications of psychoactive alkaloid biosynthetic genes and high mutation rate following tissue culture.</title>
        <authorList>
            <person name="Rajewski A."/>
            <person name="Carter-House D."/>
            <person name="Stajich J."/>
            <person name="Litt A."/>
        </authorList>
    </citation>
    <scope>NUCLEOTIDE SEQUENCE [LARGE SCALE GENOMIC DNA]</scope>
    <source>
        <strain evidence="2">AR-01</strain>
    </source>
</reference>
<dbReference type="Proteomes" id="UP000823775">
    <property type="component" value="Unassembled WGS sequence"/>
</dbReference>
<evidence type="ECO:0000313" key="3">
    <source>
        <dbReference type="Proteomes" id="UP000823775"/>
    </source>
</evidence>
<evidence type="ECO:0000256" key="1">
    <source>
        <dbReference type="SAM" id="MobiDB-lite"/>
    </source>
</evidence>
<accession>A0ABS8V2D9</accession>